<keyword evidence="3" id="KW-1185">Reference proteome</keyword>
<dbReference type="EMBL" id="FWXR01000004">
    <property type="protein sequence ID" value="SMC61739.1"/>
    <property type="molecule type" value="Genomic_DNA"/>
</dbReference>
<evidence type="ECO:0000313" key="2">
    <source>
        <dbReference type="EMBL" id="SMC61739.1"/>
    </source>
</evidence>
<name>A0A1W2ALY2_9HYPH</name>
<dbReference type="RefSeq" id="WP_084409411.1">
    <property type="nucleotide sequence ID" value="NZ_FWXR01000004.1"/>
</dbReference>
<protein>
    <submittedName>
        <fullName evidence="2">Uncharacterized protein</fullName>
    </submittedName>
</protein>
<dbReference type="STRING" id="937218.SAMN06297251_104303"/>
<accession>A0A1W2ALY2</accession>
<gene>
    <name evidence="2" type="ORF">SAMN06297251_104303</name>
</gene>
<dbReference type="Proteomes" id="UP000192656">
    <property type="component" value="Unassembled WGS sequence"/>
</dbReference>
<proteinExistence type="predicted"/>
<dbReference type="OrthoDB" id="7182023at2"/>
<sequence length="517" mass="54134">MNLHADNVVSFFRPRKARIGDWSQSELAQFYRVDAALTQAGLALEQERGVSDEGDPWLAFCHAETGEVFAHFARIGDLYIVESAAMPPMEDTNFERLVSRLSEANPLLVVDRGRVTRIYMHPAALLISAIAVLFYKTAPSEAADHQPGDHVPARANGETMQRGALPAGHVILSELQSVALLSSIAALPFLRDLAPAQAEDAETGEQVAVADLDSFQAASEINHSHLTVGTGIVSDEGEGFSFSAPTMPADSALAAGPDGTFSVQGASIDGADVSSLSLSLPGSEFRHPDPLWAGLQSPDHLFRSYDAPAKAKGEDDAAETGRSTTPGAATGTEKDEDGLTGQAGVAARSTVTASAGETAGSSIPVKIVTKAQEAVDRVVGSGVDDDDQDASAEAPAVKGPPAEDVISVADAPAGDVDTVDEYNVADSAAPPPIDAGQAADHGTDWVIEQLRAFIEETPDYGIIRMADRVIMYDLEAVAGGGTQAREIDRFDFADGTSIVLIGLPEHEDALASVDLIV</sequence>
<evidence type="ECO:0000313" key="3">
    <source>
        <dbReference type="Proteomes" id="UP000192656"/>
    </source>
</evidence>
<reference evidence="2 3" key="1">
    <citation type="submission" date="2017-04" db="EMBL/GenBank/DDBJ databases">
        <authorList>
            <person name="Afonso C.L."/>
            <person name="Miller P.J."/>
            <person name="Scott M.A."/>
            <person name="Spackman E."/>
            <person name="Goraichik I."/>
            <person name="Dimitrov K.M."/>
            <person name="Suarez D.L."/>
            <person name="Swayne D.E."/>
        </authorList>
    </citation>
    <scope>NUCLEOTIDE SEQUENCE [LARGE SCALE GENOMIC DNA]</scope>
    <source>
        <strain evidence="2 3">CGMCC 1.10972</strain>
    </source>
</reference>
<dbReference type="AlphaFoldDB" id="A0A1W2ALY2"/>
<feature type="region of interest" description="Disordered" evidence="1">
    <location>
        <begin position="381"/>
        <end position="401"/>
    </location>
</feature>
<evidence type="ECO:0000256" key="1">
    <source>
        <dbReference type="SAM" id="MobiDB-lite"/>
    </source>
</evidence>
<feature type="region of interest" description="Disordered" evidence="1">
    <location>
        <begin position="309"/>
        <end position="346"/>
    </location>
</feature>
<organism evidence="2 3">
    <name type="scientific">Fulvimarina manganoxydans</name>
    <dbReference type="NCBI Taxonomy" id="937218"/>
    <lineage>
        <taxon>Bacteria</taxon>
        <taxon>Pseudomonadati</taxon>
        <taxon>Pseudomonadota</taxon>
        <taxon>Alphaproteobacteria</taxon>
        <taxon>Hyphomicrobiales</taxon>
        <taxon>Aurantimonadaceae</taxon>
        <taxon>Fulvimarina</taxon>
    </lineage>
</organism>